<reference evidence="2" key="1">
    <citation type="submission" date="2018-04" db="EMBL/GenBank/DDBJ databases">
        <title>Genomes of Endosymbiotic and Endophytic Bradyrhizobium Publication status.</title>
        <authorList>
            <person name="Guha S."/>
            <person name="Jorrin B."/>
            <person name="Sarkar M."/>
            <person name="Poole P.S."/>
            <person name="DasGupta M."/>
        </authorList>
    </citation>
    <scope>NUCLEOTIDE SEQUENCE</scope>
    <source>
        <strain evidence="2">WBOS16</strain>
    </source>
</reference>
<feature type="compositionally biased region" description="Basic and acidic residues" evidence="1">
    <location>
        <begin position="1"/>
        <end position="14"/>
    </location>
</feature>
<accession>A0AAE9N7P7</accession>
<evidence type="ECO:0000313" key="3">
    <source>
        <dbReference type="Proteomes" id="UP001058872"/>
    </source>
</evidence>
<evidence type="ECO:0000313" key="2">
    <source>
        <dbReference type="EMBL" id="UUO64864.1"/>
    </source>
</evidence>
<dbReference type="AlphaFoldDB" id="A0AAE9N7P7"/>
<feature type="region of interest" description="Disordered" evidence="1">
    <location>
        <begin position="65"/>
        <end position="123"/>
    </location>
</feature>
<dbReference type="EMBL" id="CP028989">
    <property type="protein sequence ID" value="UUO64864.1"/>
    <property type="molecule type" value="Genomic_DNA"/>
</dbReference>
<name>A0AAE9N7P7_9BRAD</name>
<proteinExistence type="predicted"/>
<dbReference type="Proteomes" id="UP001058872">
    <property type="component" value="Chromosome"/>
</dbReference>
<organism evidence="2 3">
    <name type="scientific">Bradyrhizobium betae</name>
    <dbReference type="NCBI Taxonomy" id="244734"/>
    <lineage>
        <taxon>Bacteria</taxon>
        <taxon>Pseudomonadati</taxon>
        <taxon>Pseudomonadota</taxon>
        <taxon>Alphaproteobacteria</taxon>
        <taxon>Hyphomicrobiales</taxon>
        <taxon>Nitrobacteraceae</taxon>
        <taxon>Bradyrhizobium</taxon>
    </lineage>
</organism>
<feature type="compositionally biased region" description="Basic and acidic residues" evidence="1">
    <location>
        <begin position="82"/>
        <end position="100"/>
    </location>
</feature>
<feature type="region of interest" description="Disordered" evidence="1">
    <location>
        <begin position="1"/>
        <end position="32"/>
    </location>
</feature>
<protein>
    <submittedName>
        <fullName evidence="2">Uncharacterized protein</fullName>
    </submittedName>
</protein>
<evidence type="ECO:0000256" key="1">
    <source>
        <dbReference type="SAM" id="MobiDB-lite"/>
    </source>
</evidence>
<gene>
    <name evidence="2" type="ORF">DCM83_06300</name>
</gene>
<sequence length="123" mass="12909">MILPEEARRDDRAAACRGGRPVPHQACCPEPASRSAPVLWSARVLSSEQEWQPAPALPVVRPALPAQEKVSPSVPAQDGSEELLREAEPGESERGARRTVPEIFLLPSPGGGGSIARSASGVG</sequence>